<dbReference type="EMBL" id="BKCJ010007634">
    <property type="protein sequence ID" value="GEU78248.1"/>
    <property type="molecule type" value="Genomic_DNA"/>
</dbReference>
<keyword evidence="1" id="KW-0645">Protease</keyword>
<protein>
    <submittedName>
        <fullName evidence="1">Ulp1 protease family, C-terminal catalytic domain-containing protein</fullName>
    </submittedName>
</protein>
<dbReference type="AlphaFoldDB" id="A0A6L2MWA2"/>
<sequence>MPVHQFQDEKDGKITKKRKMDNTIVMFCSRQSMGTNVQEGKKDSISPTRLFFPTFEVDKKMFAGDNAYTLEMFMEYSKNANTSYGGQTMLQEADIVFIPVGNGQHKFLVCVNLKNLGVTLIYSKKEEIKLRARKRKMTILMMRELHQFCDIGKWKCGLNVKGKKHNTQLGRLRNQYTAKLLLSDCNIYKGKIREEMDGK</sequence>
<name>A0A6L2MWA2_TANCI</name>
<proteinExistence type="predicted"/>
<dbReference type="GO" id="GO:0006508">
    <property type="term" value="P:proteolysis"/>
    <property type="evidence" value="ECO:0007669"/>
    <property type="project" value="UniProtKB-KW"/>
</dbReference>
<evidence type="ECO:0000313" key="1">
    <source>
        <dbReference type="EMBL" id="GEU78248.1"/>
    </source>
</evidence>
<dbReference type="GO" id="GO:0008233">
    <property type="term" value="F:peptidase activity"/>
    <property type="evidence" value="ECO:0007669"/>
    <property type="project" value="UniProtKB-KW"/>
</dbReference>
<organism evidence="1">
    <name type="scientific">Tanacetum cinerariifolium</name>
    <name type="common">Dalmatian daisy</name>
    <name type="synonym">Chrysanthemum cinerariifolium</name>
    <dbReference type="NCBI Taxonomy" id="118510"/>
    <lineage>
        <taxon>Eukaryota</taxon>
        <taxon>Viridiplantae</taxon>
        <taxon>Streptophyta</taxon>
        <taxon>Embryophyta</taxon>
        <taxon>Tracheophyta</taxon>
        <taxon>Spermatophyta</taxon>
        <taxon>Magnoliopsida</taxon>
        <taxon>eudicotyledons</taxon>
        <taxon>Gunneridae</taxon>
        <taxon>Pentapetalae</taxon>
        <taxon>asterids</taxon>
        <taxon>campanulids</taxon>
        <taxon>Asterales</taxon>
        <taxon>Asteraceae</taxon>
        <taxon>Asteroideae</taxon>
        <taxon>Anthemideae</taxon>
        <taxon>Anthemidinae</taxon>
        <taxon>Tanacetum</taxon>
    </lineage>
</organism>
<reference evidence="1" key="1">
    <citation type="journal article" date="2019" name="Sci. Rep.">
        <title>Draft genome of Tanacetum cinerariifolium, the natural source of mosquito coil.</title>
        <authorList>
            <person name="Yamashiro T."/>
            <person name="Shiraishi A."/>
            <person name="Satake H."/>
            <person name="Nakayama K."/>
        </authorList>
    </citation>
    <scope>NUCLEOTIDE SEQUENCE</scope>
</reference>
<keyword evidence="1" id="KW-0378">Hydrolase</keyword>
<gene>
    <name evidence="1" type="ORF">Tci_050226</name>
</gene>
<accession>A0A6L2MWA2</accession>
<comment type="caution">
    <text evidence="1">The sequence shown here is derived from an EMBL/GenBank/DDBJ whole genome shotgun (WGS) entry which is preliminary data.</text>
</comment>